<reference evidence="2 3" key="1">
    <citation type="submission" date="2020-08" db="EMBL/GenBank/DDBJ databases">
        <title>Sequencing the genomes of 1000 actinobacteria strains.</title>
        <authorList>
            <person name="Klenk H.-P."/>
        </authorList>
    </citation>
    <scope>NUCLEOTIDE SEQUENCE [LARGE SCALE GENOMIC DNA]</scope>
    <source>
        <strain evidence="2 3">DSM 105369</strain>
    </source>
</reference>
<sequence length="69" mass="7452">MTSGEAPLLPFTSTEVPRDGQSIEDTIAYSMNDVPVDARGVHIGPDWPTRSAVMIHDVTINTVEDGMIP</sequence>
<organism evidence="2 3">
    <name type="scientific">Flexivirga oryzae</name>
    <dbReference type="NCBI Taxonomy" id="1794944"/>
    <lineage>
        <taxon>Bacteria</taxon>
        <taxon>Bacillati</taxon>
        <taxon>Actinomycetota</taxon>
        <taxon>Actinomycetes</taxon>
        <taxon>Micrococcales</taxon>
        <taxon>Dermacoccaceae</taxon>
        <taxon>Flexivirga</taxon>
    </lineage>
</organism>
<protein>
    <submittedName>
        <fullName evidence="2">Uncharacterized protein</fullName>
    </submittedName>
</protein>
<accession>A0A839N605</accession>
<dbReference type="Proteomes" id="UP000559182">
    <property type="component" value="Unassembled WGS sequence"/>
</dbReference>
<name>A0A839N605_9MICO</name>
<proteinExistence type="predicted"/>
<keyword evidence="3" id="KW-1185">Reference proteome</keyword>
<evidence type="ECO:0000313" key="2">
    <source>
        <dbReference type="EMBL" id="MBB2890181.1"/>
    </source>
</evidence>
<dbReference type="EMBL" id="JACHVQ010000001">
    <property type="protein sequence ID" value="MBB2890181.1"/>
    <property type="molecule type" value="Genomic_DNA"/>
</dbReference>
<evidence type="ECO:0000313" key="3">
    <source>
        <dbReference type="Proteomes" id="UP000559182"/>
    </source>
</evidence>
<comment type="caution">
    <text evidence="2">The sequence shown here is derived from an EMBL/GenBank/DDBJ whole genome shotgun (WGS) entry which is preliminary data.</text>
</comment>
<feature type="region of interest" description="Disordered" evidence="1">
    <location>
        <begin position="1"/>
        <end position="20"/>
    </location>
</feature>
<gene>
    <name evidence="2" type="ORF">FHU39_000165</name>
</gene>
<evidence type="ECO:0000256" key="1">
    <source>
        <dbReference type="SAM" id="MobiDB-lite"/>
    </source>
</evidence>
<dbReference type="AlphaFoldDB" id="A0A839N605"/>